<dbReference type="OrthoDB" id="15077at2"/>
<evidence type="ECO:0000259" key="1">
    <source>
        <dbReference type="Pfam" id="PF18029"/>
    </source>
</evidence>
<evidence type="ECO:0000313" key="2">
    <source>
        <dbReference type="EMBL" id="SDH87868.1"/>
    </source>
</evidence>
<protein>
    <recommendedName>
        <fullName evidence="1">Glyoxalase-like domain-containing protein</fullName>
    </recommendedName>
</protein>
<proteinExistence type="predicted"/>
<dbReference type="RefSeq" id="WP_092505809.1">
    <property type="nucleotide sequence ID" value="NZ_LT629695.1"/>
</dbReference>
<feature type="domain" description="Glyoxalase-like" evidence="1">
    <location>
        <begin position="83"/>
        <end position="151"/>
    </location>
</feature>
<dbReference type="InterPro" id="IPR041581">
    <property type="entry name" value="Glyoxalase_6"/>
</dbReference>
<dbReference type="InterPro" id="IPR029068">
    <property type="entry name" value="Glyas_Bleomycin-R_OHBP_Dase"/>
</dbReference>
<dbReference type="Pfam" id="PF18029">
    <property type="entry name" value="Glyoxalase_6"/>
    <property type="match status" value="2"/>
</dbReference>
<dbReference type="STRING" id="399736.SAMN04489720_2702"/>
<dbReference type="Gene3D" id="3.10.180.10">
    <property type="entry name" value="2,3-Dihydroxybiphenyl 1,2-Dioxygenase, domain 1"/>
    <property type="match status" value="1"/>
</dbReference>
<sequence length="385" mass="40912">MDAWRTIDDRLNAWFAAPTHSAGAALLPRIVAMAGRVVDVDVRAGGVRVRLDREDASLAPAISAAADDLGLSPAPASLQALRVVLETPDPDRAAPFWALALGYDRDRAVLRDPWRRDLPLVLEHDREARPLRDRIHVDVVRPAAAIQTIVDALGPASGPYGLRHADPDGIEVDAVPGEPLAGAEDWWTLFAAVARYATTTEQTVALAERAAGLADEADERLGIDVRPGSVTLDGGKDAWEDDAGARPAFVALAAAIQRAAHDLGAASLPADLRFVQLGFDAVDVAGSRAIWRAVLAAERDPREHVTDLVDPLGLGHVLFVQDMDAHEAERRAQRPRVRVEVLVPADALEARLDAVVAAGGRVLEQRDGRATIADADGAIAVVVAG</sequence>
<feature type="domain" description="Glyoxalase-like" evidence="1">
    <location>
        <begin position="277"/>
        <end position="378"/>
    </location>
</feature>
<evidence type="ECO:0000313" key="3">
    <source>
        <dbReference type="Proteomes" id="UP000198822"/>
    </source>
</evidence>
<dbReference type="EMBL" id="LT629695">
    <property type="protein sequence ID" value="SDH87868.1"/>
    <property type="molecule type" value="Genomic_DNA"/>
</dbReference>
<keyword evidence="3" id="KW-1185">Reference proteome</keyword>
<gene>
    <name evidence="2" type="ORF">SAMN04489720_2702</name>
</gene>
<reference evidence="3" key="1">
    <citation type="submission" date="2016-10" db="EMBL/GenBank/DDBJ databases">
        <authorList>
            <person name="Varghese N."/>
            <person name="Submissions S."/>
        </authorList>
    </citation>
    <scope>NUCLEOTIDE SEQUENCE [LARGE SCALE GENOMIC DNA]</scope>
    <source>
        <strain evidence="3">DSM 22002</strain>
    </source>
</reference>
<dbReference type="Proteomes" id="UP000198822">
    <property type="component" value="Chromosome I"/>
</dbReference>
<name>A0A1G8G0F4_9MICO</name>
<organism evidence="2 3">
    <name type="scientific">Agrococcus jejuensis</name>
    <dbReference type="NCBI Taxonomy" id="399736"/>
    <lineage>
        <taxon>Bacteria</taxon>
        <taxon>Bacillati</taxon>
        <taxon>Actinomycetota</taxon>
        <taxon>Actinomycetes</taxon>
        <taxon>Micrococcales</taxon>
        <taxon>Microbacteriaceae</taxon>
        <taxon>Agrococcus</taxon>
    </lineage>
</organism>
<accession>A0A1G8G0F4</accession>
<dbReference type="AlphaFoldDB" id="A0A1G8G0F4"/>